<evidence type="ECO:0000313" key="2">
    <source>
        <dbReference type="EMBL" id="CAB4829474.1"/>
    </source>
</evidence>
<dbReference type="InterPro" id="IPR010982">
    <property type="entry name" value="Lambda_DNA-bd_dom_sf"/>
</dbReference>
<dbReference type="AlphaFoldDB" id="A0A6J7P7B1"/>
<organism evidence="3">
    <name type="scientific">freshwater metagenome</name>
    <dbReference type="NCBI Taxonomy" id="449393"/>
    <lineage>
        <taxon>unclassified sequences</taxon>
        <taxon>metagenomes</taxon>
        <taxon>ecological metagenomes</taxon>
    </lineage>
</organism>
<feature type="domain" description="HTH cro/C1-type" evidence="1">
    <location>
        <begin position="8"/>
        <end position="54"/>
    </location>
</feature>
<dbReference type="Gene3D" id="1.10.260.40">
    <property type="entry name" value="lambda repressor-like DNA-binding domains"/>
    <property type="match status" value="1"/>
</dbReference>
<reference evidence="3" key="1">
    <citation type="submission" date="2020-05" db="EMBL/GenBank/DDBJ databases">
        <authorList>
            <person name="Chiriac C."/>
            <person name="Salcher M."/>
            <person name="Ghai R."/>
            <person name="Kavagutti S V."/>
        </authorList>
    </citation>
    <scope>NUCLEOTIDE SEQUENCE</scope>
</reference>
<dbReference type="GO" id="GO:0003677">
    <property type="term" value="F:DNA binding"/>
    <property type="evidence" value="ECO:0007669"/>
    <property type="project" value="InterPro"/>
</dbReference>
<dbReference type="PROSITE" id="PS50943">
    <property type="entry name" value="HTH_CROC1"/>
    <property type="match status" value="1"/>
</dbReference>
<name>A0A6J7P7B1_9ZZZZ</name>
<dbReference type="EMBL" id="CAFBOG010000279">
    <property type="protein sequence ID" value="CAB4999169.1"/>
    <property type="molecule type" value="Genomic_DNA"/>
</dbReference>
<evidence type="ECO:0000313" key="3">
    <source>
        <dbReference type="EMBL" id="CAB4999169.1"/>
    </source>
</evidence>
<dbReference type="InterPro" id="IPR001387">
    <property type="entry name" value="Cro/C1-type_HTH"/>
</dbReference>
<dbReference type="Pfam" id="PF01381">
    <property type="entry name" value="HTH_3"/>
    <property type="match status" value="1"/>
</dbReference>
<sequence length="176" mass="19533">MTDFASTLKTSRLAAGLTQADMAERTGIARPNIAGYENRRREPLFATALKLLDAANACTEIEPPVTWRWTDDRRPYAIPSRLWRLSPTVALSRFEPGPHLWWSGPPLELDMGQRPDRCRAYELVLREGSPQDIEALVDAVLLCEAWPDLTLPRSLRAAWAPLIAVALGSADLAEAS</sequence>
<evidence type="ECO:0000259" key="1">
    <source>
        <dbReference type="PROSITE" id="PS50943"/>
    </source>
</evidence>
<dbReference type="EMBL" id="CAFAAQ010000353">
    <property type="protein sequence ID" value="CAB4829474.1"/>
    <property type="molecule type" value="Genomic_DNA"/>
</dbReference>
<gene>
    <name evidence="2" type="ORF">UFOPK3046_02271</name>
    <name evidence="3" type="ORF">UFOPK3914_02029</name>
</gene>
<dbReference type="SMART" id="SM00530">
    <property type="entry name" value="HTH_XRE"/>
    <property type="match status" value="1"/>
</dbReference>
<accession>A0A6J7P7B1</accession>
<dbReference type="CDD" id="cd00093">
    <property type="entry name" value="HTH_XRE"/>
    <property type="match status" value="1"/>
</dbReference>
<protein>
    <submittedName>
        <fullName evidence="3">Unannotated protein</fullName>
    </submittedName>
</protein>
<dbReference type="SUPFAM" id="SSF47413">
    <property type="entry name" value="lambda repressor-like DNA-binding domains"/>
    <property type="match status" value="1"/>
</dbReference>
<proteinExistence type="predicted"/>